<evidence type="ECO:0000313" key="2">
    <source>
        <dbReference type="EMBL" id="KAB5519531.1"/>
    </source>
</evidence>
<accession>A0A5N5JJV2</accession>
<gene>
    <name evidence="2" type="ORF">DKX38_023850</name>
</gene>
<feature type="compositionally biased region" description="Basic and acidic residues" evidence="1">
    <location>
        <begin position="8"/>
        <end position="23"/>
    </location>
</feature>
<sequence>MNIPLEEEINKKEEASNDFKEEDIGIQASEEEKAPVELREQPNYADEDAIISGYIADVYYIPAIKHNMLSIGQLLEKGYTLFMKDCHVAVKDNNGRLIAFVKMSKNRMFLLNIQYDAAKCLTPITNSEE</sequence>
<evidence type="ECO:0000256" key="1">
    <source>
        <dbReference type="SAM" id="MobiDB-lite"/>
    </source>
</evidence>
<proteinExistence type="predicted"/>
<reference evidence="3" key="1">
    <citation type="journal article" date="2019" name="Gigascience">
        <title>De novo genome assembly of the endangered Acer yangbiense, a plant species with extremely small populations endemic to Yunnan Province, China.</title>
        <authorList>
            <person name="Yang J."/>
            <person name="Wariss H.M."/>
            <person name="Tao L."/>
            <person name="Zhang R."/>
            <person name="Yun Q."/>
            <person name="Hollingsworth P."/>
            <person name="Dao Z."/>
            <person name="Luo G."/>
            <person name="Guo H."/>
            <person name="Ma Y."/>
            <person name="Sun W."/>
        </authorList>
    </citation>
    <scope>NUCLEOTIDE SEQUENCE [LARGE SCALE GENOMIC DNA]</scope>
    <source>
        <strain evidence="3">cv. br00</strain>
    </source>
</reference>
<protein>
    <submittedName>
        <fullName evidence="2">Uncharacterized protein</fullName>
    </submittedName>
</protein>
<dbReference type="EMBL" id="VDCV01000016">
    <property type="protein sequence ID" value="KAB5519531.1"/>
    <property type="molecule type" value="Genomic_DNA"/>
</dbReference>
<dbReference type="AlphaFoldDB" id="A0A5N5JJV2"/>
<keyword evidence="3" id="KW-1185">Reference proteome</keyword>
<dbReference type="Proteomes" id="UP000326939">
    <property type="component" value="Chromosome 16"/>
</dbReference>
<comment type="caution">
    <text evidence="2">The sequence shown here is derived from an EMBL/GenBank/DDBJ whole genome shotgun (WGS) entry which is preliminary data.</text>
</comment>
<evidence type="ECO:0000313" key="3">
    <source>
        <dbReference type="Proteomes" id="UP000326939"/>
    </source>
</evidence>
<organism evidence="2 3">
    <name type="scientific">Salix brachista</name>
    <dbReference type="NCBI Taxonomy" id="2182728"/>
    <lineage>
        <taxon>Eukaryota</taxon>
        <taxon>Viridiplantae</taxon>
        <taxon>Streptophyta</taxon>
        <taxon>Embryophyta</taxon>
        <taxon>Tracheophyta</taxon>
        <taxon>Spermatophyta</taxon>
        <taxon>Magnoliopsida</taxon>
        <taxon>eudicotyledons</taxon>
        <taxon>Gunneridae</taxon>
        <taxon>Pentapetalae</taxon>
        <taxon>rosids</taxon>
        <taxon>fabids</taxon>
        <taxon>Malpighiales</taxon>
        <taxon>Salicaceae</taxon>
        <taxon>Saliceae</taxon>
        <taxon>Salix</taxon>
    </lineage>
</organism>
<feature type="region of interest" description="Disordered" evidence="1">
    <location>
        <begin position="1"/>
        <end position="23"/>
    </location>
</feature>
<name>A0A5N5JJV2_9ROSI</name>